<reference evidence="2" key="1">
    <citation type="submission" date="2021-10" db="EMBL/GenBank/DDBJ databases">
        <title>Tropical sea cucumber genome reveals ecological adaptation and Cuvierian tubules defense mechanism.</title>
        <authorList>
            <person name="Chen T."/>
        </authorList>
    </citation>
    <scope>NUCLEOTIDE SEQUENCE</scope>
    <source>
        <strain evidence="2">Nanhai2018</strain>
        <tissue evidence="2">Muscle</tissue>
    </source>
</reference>
<organism evidence="2 3">
    <name type="scientific">Holothuria leucospilota</name>
    <name type="common">Black long sea cucumber</name>
    <name type="synonym">Mertensiothuria leucospilota</name>
    <dbReference type="NCBI Taxonomy" id="206669"/>
    <lineage>
        <taxon>Eukaryota</taxon>
        <taxon>Metazoa</taxon>
        <taxon>Echinodermata</taxon>
        <taxon>Eleutherozoa</taxon>
        <taxon>Echinozoa</taxon>
        <taxon>Holothuroidea</taxon>
        <taxon>Aspidochirotacea</taxon>
        <taxon>Aspidochirotida</taxon>
        <taxon>Holothuriidae</taxon>
        <taxon>Holothuria</taxon>
    </lineage>
</organism>
<comment type="caution">
    <text evidence="2">The sequence shown here is derived from an EMBL/GenBank/DDBJ whole genome shotgun (WGS) entry which is preliminary data.</text>
</comment>
<proteinExistence type="predicted"/>
<dbReference type="Proteomes" id="UP001152320">
    <property type="component" value="Chromosome 3"/>
</dbReference>
<evidence type="ECO:0000313" key="3">
    <source>
        <dbReference type="Proteomes" id="UP001152320"/>
    </source>
</evidence>
<sequence>MKRKSTDSSSSQAPAKQRKIAVKAVPSKTVKKTPAKMKAAATKAKQGARLNPTKTKGLRLGKWRSKKLPFAASWVDDAIKINGIWFGYGSPELLTWNEKVDLVEARLKDFGDRHISLLGKVLLDIFNGIWWEATIILIAKPGKDLSSATNYRPISLTRCLCQTFERIINARLVRFLETNRLITSYQSSF</sequence>
<name>A0A9Q1CHZ8_HOLLE</name>
<accession>A0A9Q1CHZ8</accession>
<feature type="compositionally biased region" description="Low complexity" evidence="1">
    <location>
        <begin position="36"/>
        <end position="45"/>
    </location>
</feature>
<keyword evidence="3" id="KW-1185">Reference proteome</keyword>
<dbReference type="AlphaFoldDB" id="A0A9Q1CHZ8"/>
<gene>
    <name evidence="2" type="ORF">HOLleu_07870</name>
</gene>
<dbReference type="OrthoDB" id="6243574at2759"/>
<dbReference type="EMBL" id="JAIZAY010000003">
    <property type="protein sequence ID" value="KAJ8044964.1"/>
    <property type="molecule type" value="Genomic_DNA"/>
</dbReference>
<dbReference type="PANTHER" id="PTHR19446">
    <property type="entry name" value="REVERSE TRANSCRIPTASES"/>
    <property type="match status" value="1"/>
</dbReference>
<protein>
    <submittedName>
        <fullName evidence="2">Uncharacterized protein</fullName>
    </submittedName>
</protein>
<evidence type="ECO:0000313" key="2">
    <source>
        <dbReference type="EMBL" id="KAJ8044964.1"/>
    </source>
</evidence>
<evidence type="ECO:0000256" key="1">
    <source>
        <dbReference type="SAM" id="MobiDB-lite"/>
    </source>
</evidence>
<feature type="region of interest" description="Disordered" evidence="1">
    <location>
        <begin position="1"/>
        <end position="51"/>
    </location>
</feature>